<evidence type="ECO:0000256" key="1">
    <source>
        <dbReference type="ARBA" id="ARBA00005234"/>
    </source>
</evidence>
<keyword evidence="6" id="KW-1185">Reference proteome</keyword>
<dbReference type="Pfam" id="PF02902">
    <property type="entry name" value="Peptidase_C48"/>
    <property type="match status" value="1"/>
</dbReference>
<evidence type="ECO:0000313" key="5">
    <source>
        <dbReference type="EMBL" id="CAB4041040.1"/>
    </source>
</evidence>
<dbReference type="Pfam" id="PF12937">
    <property type="entry name" value="F-box-like"/>
    <property type="match status" value="1"/>
</dbReference>
<name>A0A7D9LVU2_PARCT</name>
<dbReference type="OrthoDB" id="8951552at2759"/>
<protein>
    <submittedName>
        <fullName evidence="5">Sentrin-specific protease 1 isoform X2</fullName>
    </submittedName>
</protein>
<dbReference type="GO" id="GO:0005634">
    <property type="term" value="C:nucleus"/>
    <property type="evidence" value="ECO:0007669"/>
    <property type="project" value="TreeGrafter"/>
</dbReference>
<dbReference type="InterPro" id="IPR001810">
    <property type="entry name" value="F-box_dom"/>
</dbReference>
<sequence length="438" mass="51223">CSDVEEIIIDELCMSSEDEDDYVNDDRQETKLSNDVYSCTLGEEVKTYWELGSGLQLNHVISRIDGISLTNYDIKLLDQTPTEQERILLQRFAAQNGKTYNEGWLNDKDLHANIINSFLADIKRRSQILGKIQVEVMGSFMYTKMCQYGIHSIIKWLQLKVPFFETDLCFIPINRENNHWCLGVVDFRTWTIIFYDPLLENDSNFHNKIRLLMAFFLSEARGFDFEGIKKFKNLTLHEPQQLDSSSCGVFVCMAADFMMKGLPINFTQDEIPILRKYMAMQLANTQKIIELPKSLAKKKCSKHDHDYYTLETSNVGHIQSLPDEILEMILKEVLKEGDKEYCTLSLVCKQFKDIVTRPYFQQDVHYTWLNSVHDWTNSMDKEFKQECFKMFDIKRCFTCNTMYKEMLGFIGKGKFGECHKYYADLDFPGYCCKACFPE</sequence>
<reference evidence="5" key="1">
    <citation type="submission" date="2020-04" db="EMBL/GenBank/DDBJ databases">
        <authorList>
            <person name="Alioto T."/>
            <person name="Alioto T."/>
            <person name="Gomez Garrido J."/>
        </authorList>
    </citation>
    <scope>NUCLEOTIDE SEQUENCE</scope>
    <source>
        <strain evidence="5">A484AB</strain>
    </source>
</reference>
<dbReference type="SMART" id="SM00256">
    <property type="entry name" value="FBOX"/>
    <property type="match status" value="1"/>
</dbReference>
<comment type="caution">
    <text evidence="5">The sequence shown here is derived from an EMBL/GenBank/DDBJ whole genome shotgun (WGS) entry which is preliminary data.</text>
</comment>
<gene>
    <name evidence="5" type="ORF">PACLA_8A050191</name>
</gene>
<keyword evidence="4" id="KW-0788">Thiol protease</keyword>
<keyword evidence="3" id="KW-0378">Hydrolase</keyword>
<dbReference type="SUPFAM" id="SSF54001">
    <property type="entry name" value="Cysteine proteinases"/>
    <property type="match status" value="1"/>
</dbReference>
<keyword evidence="2 5" id="KW-0645">Protease</keyword>
<dbReference type="SUPFAM" id="SSF81383">
    <property type="entry name" value="F-box domain"/>
    <property type="match status" value="1"/>
</dbReference>
<organism evidence="5 6">
    <name type="scientific">Paramuricea clavata</name>
    <name type="common">Red gorgonian</name>
    <name type="synonym">Violescent sea-whip</name>
    <dbReference type="NCBI Taxonomy" id="317549"/>
    <lineage>
        <taxon>Eukaryota</taxon>
        <taxon>Metazoa</taxon>
        <taxon>Cnidaria</taxon>
        <taxon>Anthozoa</taxon>
        <taxon>Octocorallia</taxon>
        <taxon>Malacalcyonacea</taxon>
        <taxon>Plexauridae</taxon>
        <taxon>Paramuricea</taxon>
    </lineage>
</organism>
<dbReference type="AlphaFoldDB" id="A0A7D9LVU2"/>
<dbReference type="InterPro" id="IPR003653">
    <property type="entry name" value="Peptidase_C48_C"/>
</dbReference>
<dbReference type="Proteomes" id="UP001152795">
    <property type="component" value="Unassembled WGS sequence"/>
</dbReference>
<dbReference type="PANTHER" id="PTHR12606">
    <property type="entry name" value="SENTRIN/SUMO-SPECIFIC PROTEASE"/>
    <property type="match status" value="1"/>
</dbReference>
<dbReference type="PROSITE" id="PS50600">
    <property type="entry name" value="ULP_PROTEASE"/>
    <property type="match status" value="1"/>
</dbReference>
<evidence type="ECO:0000313" key="6">
    <source>
        <dbReference type="Proteomes" id="UP001152795"/>
    </source>
</evidence>
<dbReference type="GO" id="GO:0016929">
    <property type="term" value="F:deSUMOylase activity"/>
    <property type="evidence" value="ECO:0007669"/>
    <property type="project" value="TreeGrafter"/>
</dbReference>
<dbReference type="Gene3D" id="1.20.1280.50">
    <property type="match status" value="1"/>
</dbReference>
<evidence type="ECO:0000256" key="2">
    <source>
        <dbReference type="ARBA" id="ARBA00022670"/>
    </source>
</evidence>
<dbReference type="InterPro" id="IPR038765">
    <property type="entry name" value="Papain-like_cys_pep_sf"/>
</dbReference>
<dbReference type="PANTHER" id="PTHR12606:SF1">
    <property type="entry name" value="UBIQUITIN-LIKE-SPECIFIC PROTEASE 1A"/>
    <property type="match status" value="1"/>
</dbReference>
<dbReference type="Gene3D" id="3.40.395.10">
    <property type="entry name" value="Adenoviral Proteinase, Chain A"/>
    <property type="match status" value="1"/>
</dbReference>
<feature type="non-terminal residue" evidence="5">
    <location>
        <position position="1"/>
    </location>
</feature>
<dbReference type="InterPro" id="IPR036047">
    <property type="entry name" value="F-box-like_dom_sf"/>
</dbReference>
<dbReference type="EMBL" id="CACRXK020027681">
    <property type="protein sequence ID" value="CAB4041040.1"/>
    <property type="molecule type" value="Genomic_DNA"/>
</dbReference>
<dbReference type="PROSITE" id="PS50181">
    <property type="entry name" value="FBOX"/>
    <property type="match status" value="1"/>
</dbReference>
<evidence type="ECO:0000256" key="3">
    <source>
        <dbReference type="ARBA" id="ARBA00022801"/>
    </source>
</evidence>
<accession>A0A7D9LVU2</accession>
<dbReference type="GO" id="GO:0006508">
    <property type="term" value="P:proteolysis"/>
    <property type="evidence" value="ECO:0007669"/>
    <property type="project" value="UniProtKB-KW"/>
</dbReference>
<evidence type="ECO:0000256" key="4">
    <source>
        <dbReference type="ARBA" id="ARBA00022807"/>
    </source>
</evidence>
<proteinExistence type="inferred from homology"/>
<dbReference type="GO" id="GO:0016926">
    <property type="term" value="P:protein desumoylation"/>
    <property type="evidence" value="ECO:0007669"/>
    <property type="project" value="TreeGrafter"/>
</dbReference>
<comment type="similarity">
    <text evidence="1">Belongs to the peptidase C48 family.</text>
</comment>